<name>A0A919W2S9_9ACTN</name>
<evidence type="ECO:0000313" key="3">
    <source>
        <dbReference type="Proteomes" id="UP000677082"/>
    </source>
</evidence>
<dbReference type="InterPro" id="IPR036390">
    <property type="entry name" value="WH_DNA-bd_sf"/>
</dbReference>
<reference evidence="2 3" key="1">
    <citation type="submission" date="2021-03" db="EMBL/GenBank/DDBJ databases">
        <title>Whole genome shotgun sequence of Actinoplanes toevensis NBRC 105298.</title>
        <authorList>
            <person name="Komaki H."/>
            <person name="Tamura T."/>
        </authorList>
    </citation>
    <scope>NUCLEOTIDE SEQUENCE [LARGE SCALE GENOMIC DNA]</scope>
    <source>
        <strain evidence="2 3">NBRC 105298</strain>
    </source>
</reference>
<dbReference type="RefSeq" id="WP_213005786.1">
    <property type="nucleotide sequence ID" value="NZ_BOQN01000020.1"/>
</dbReference>
<evidence type="ECO:0000259" key="1">
    <source>
        <dbReference type="SMART" id="SM00347"/>
    </source>
</evidence>
<accession>A0A919W2S9</accession>
<sequence>MIVDPASAPAASGTRRDDASDELLHHVAVLCRAANHLRRHLEHTVLREARLTWASYDVLQLAAGRRPIDARTITEITGLAKATVTLAVKDLTARQLIRRIPHAGDHRYWLLQPTATGLQFHRDLRARLTAALSELLDHPADAARRDAGIALHRISKP</sequence>
<dbReference type="EMBL" id="BOQN01000020">
    <property type="protein sequence ID" value="GIM89825.1"/>
    <property type="molecule type" value="Genomic_DNA"/>
</dbReference>
<dbReference type="SUPFAM" id="SSF46785">
    <property type="entry name" value="Winged helix' DNA-binding domain"/>
    <property type="match status" value="1"/>
</dbReference>
<feature type="domain" description="HTH marR-type" evidence="1">
    <location>
        <begin position="44"/>
        <end position="144"/>
    </location>
</feature>
<gene>
    <name evidence="2" type="ORF">Ato02nite_016180</name>
</gene>
<dbReference type="AlphaFoldDB" id="A0A919W2S9"/>
<comment type="caution">
    <text evidence="2">The sequence shown here is derived from an EMBL/GenBank/DDBJ whole genome shotgun (WGS) entry which is preliminary data.</text>
</comment>
<dbReference type="SMART" id="SM00347">
    <property type="entry name" value="HTH_MARR"/>
    <property type="match status" value="1"/>
</dbReference>
<dbReference type="GO" id="GO:0003700">
    <property type="term" value="F:DNA-binding transcription factor activity"/>
    <property type="evidence" value="ECO:0007669"/>
    <property type="project" value="InterPro"/>
</dbReference>
<dbReference type="Proteomes" id="UP000677082">
    <property type="component" value="Unassembled WGS sequence"/>
</dbReference>
<organism evidence="2 3">
    <name type="scientific">Paractinoplanes toevensis</name>
    <dbReference type="NCBI Taxonomy" id="571911"/>
    <lineage>
        <taxon>Bacteria</taxon>
        <taxon>Bacillati</taxon>
        <taxon>Actinomycetota</taxon>
        <taxon>Actinomycetes</taxon>
        <taxon>Micromonosporales</taxon>
        <taxon>Micromonosporaceae</taxon>
        <taxon>Paractinoplanes</taxon>
    </lineage>
</organism>
<dbReference type="Gene3D" id="1.10.10.10">
    <property type="entry name" value="Winged helix-like DNA-binding domain superfamily/Winged helix DNA-binding domain"/>
    <property type="match status" value="1"/>
</dbReference>
<keyword evidence="3" id="KW-1185">Reference proteome</keyword>
<protein>
    <recommendedName>
        <fullName evidence="1">HTH marR-type domain-containing protein</fullName>
    </recommendedName>
</protein>
<proteinExistence type="predicted"/>
<dbReference type="InterPro" id="IPR000835">
    <property type="entry name" value="HTH_MarR-typ"/>
</dbReference>
<evidence type="ECO:0000313" key="2">
    <source>
        <dbReference type="EMBL" id="GIM89825.1"/>
    </source>
</evidence>
<dbReference type="InterPro" id="IPR036388">
    <property type="entry name" value="WH-like_DNA-bd_sf"/>
</dbReference>
<dbReference type="Pfam" id="PF12802">
    <property type="entry name" value="MarR_2"/>
    <property type="match status" value="1"/>
</dbReference>